<evidence type="ECO:0000259" key="4">
    <source>
        <dbReference type="Pfam" id="PF24306"/>
    </source>
</evidence>
<feature type="domain" description="THSD1 second Ig-like" evidence="5">
    <location>
        <begin position="104"/>
        <end position="209"/>
    </location>
</feature>
<dbReference type="InParanoid" id="H3CX67"/>
<dbReference type="InterPro" id="IPR056217">
    <property type="entry name" value="THSD1_N"/>
</dbReference>
<evidence type="ECO:0000259" key="5">
    <source>
        <dbReference type="Pfam" id="PF24310"/>
    </source>
</evidence>
<feature type="compositionally biased region" description="Polar residues" evidence="2">
    <location>
        <begin position="763"/>
        <end position="776"/>
    </location>
</feature>
<sequence length="803" mass="87352">HDALSSASVFVDYSADSDGGTISSATLSLVNMETNTTVLSRTLPSNQRFGRVEFNCSCFLYAGTFRFLLRVTRTTAVLRANGTGDRRTEGTARWWSSELQVHWPTFHIAVERTGNHSESFQVGISTNEHFQACSYIVDSALFLEVSYMEYNQIGRKSIAKVRARTRHPIKALQSQSVELPCVFPFSEKDFIQVALRSPHAAQEVKSSGALYLSRIFSYQLLVDNSNSYRSGCEGTMTVRLMTPPCVHISGKVLLYRDAGSGQEPTSPPLAFNWLANGENETEFNCSLFYPGRNEYCFRFVFNFSRSSSPAHTCLAVHRSTELWGPWQPWSLCSVSCGEGVRERVRECLLPGLGGMQCTGIVKEQSLCSLEDCGASVRPAPSPSAPVGITPLGVNMVVVLGIALCLAVILSTVVVTVWRKFCQTPQCSSAHRGSMHSPAGRKLSDEASICGNSLQRPSVSDGPGTLRATGASAAQGSAPVLQNLPASHALVIPVSPDPERLSPTCQKMLPTVFGYRLAQQQLKEMKKKGLKEATQLYHVSSSPVNDTLVEISASPTSSPIPTPTGLIHTAQPLSSQEASPSRFPTPASFPEPTVEMVERSGFMGPRGREGGGEAATKGSYHRNPYFRRTSSFNDTKPQLLSSGQFRERSMTQVIQIPLLLCARGIFTWSRLKNTGTNTSSLSTYLKHTSQDLSEEKQRSSEAGIGQGISGIGGPAPGPPSLSTDAAERAEQNWNRRGPSPIHRNMLARKLKAAQAGSVSKGRQRSSTFSVSSAQQRTGRCRSLPMSGDGSHYRLSEAEQRMLDL</sequence>
<feature type="compositionally biased region" description="Basic and acidic residues" evidence="2">
    <location>
        <begin position="789"/>
        <end position="803"/>
    </location>
</feature>
<dbReference type="GeneTree" id="ENSGT00390000013335"/>
<dbReference type="Pfam" id="PF00090">
    <property type="entry name" value="TSP_1"/>
    <property type="match status" value="1"/>
</dbReference>
<evidence type="ECO:0000313" key="8">
    <source>
        <dbReference type="Proteomes" id="UP000007303"/>
    </source>
</evidence>
<keyword evidence="3" id="KW-0472">Membrane</keyword>
<dbReference type="Gene3D" id="2.20.100.10">
    <property type="entry name" value="Thrombospondin type-1 (TSP1) repeat"/>
    <property type="match status" value="1"/>
</dbReference>
<dbReference type="InterPro" id="IPR036383">
    <property type="entry name" value="TSP1_rpt_sf"/>
</dbReference>
<dbReference type="Pfam" id="PF24311">
    <property type="entry name" value="THSD1_D3"/>
    <property type="match status" value="1"/>
</dbReference>
<dbReference type="Ensembl" id="ENSTNIT00000013044.1">
    <property type="protein sequence ID" value="ENSTNIP00000012852.1"/>
    <property type="gene ID" value="ENSTNIG00000009959.1"/>
</dbReference>
<dbReference type="InterPro" id="IPR056219">
    <property type="entry name" value="THSD1_D3"/>
</dbReference>
<protein>
    <submittedName>
        <fullName evidence="7">Thrombospondin, type I, domain containing 1</fullName>
    </submittedName>
</protein>
<dbReference type="Proteomes" id="UP000007303">
    <property type="component" value="Unassembled WGS sequence"/>
</dbReference>
<reference evidence="7" key="3">
    <citation type="submission" date="2025-09" db="UniProtKB">
        <authorList>
            <consortium name="Ensembl"/>
        </authorList>
    </citation>
    <scope>IDENTIFICATION</scope>
</reference>
<keyword evidence="1" id="KW-1015">Disulfide bond</keyword>
<evidence type="ECO:0000313" key="7">
    <source>
        <dbReference type="Ensembl" id="ENSTNIP00000012852.1"/>
    </source>
</evidence>
<dbReference type="GO" id="GO:0071944">
    <property type="term" value="C:cell periphery"/>
    <property type="evidence" value="ECO:0007669"/>
    <property type="project" value="TreeGrafter"/>
</dbReference>
<reference evidence="8" key="1">
    <citation type="journal article" date="2004" name="Nature">
        <title>Genome duplication in the teleost fish Tetraodon nigroviridis reveals the early vertebrate proto-karyotype.</title>
        <authorList>
            <person name="Jaillon O."/>
            <person name="Aury J.-M."/>
            <person name="Brunet F."/>
            <person name="Petit J.-L."/>
            <person name="Stange-Thomann N."/>
            <person name="Mauceli E."/>
            <person name="Bouneau L."/>
            <person name="Fischer C."/>
            <person name="Ozouf-Costaz C."/>
            <person name="Bernot A."/>
            <person name="Nicaud S."/>
            <person name="Jaffe D."/>
            <person name="Fisher S."/>
            <person name="Lutfalla G."/>
            <person name="Dossat C."/>
            <person name="Segurens B."/>
            <person name="Dasilva C."/>
            <person name="Salanoubat M."/>
            <person name="Levy M."/>
            <person name="Boudet N."/>
            <person name="Castellano S."/>
            <person name="Anthouard V."/>
            <person name="Jubin C."/>
            <person name="Castelli V."/>
            <person name="Katinka M."/>
            <person name="Vacherie B."/>
            <person name="Biemont C."/>
            <person name="Skalli Z."/>
            <person name="Cattolico L."/>
            <person name="Poulain J."/>
            <person name="De Berardinis V."/>
            <person name="Cruaud C."/>
            <person name="Duprat S."/>
            <person name="Brottier P."/>
            <person name="Coutanceau J.-P."/>
            <person name="Gouzy J."/>
            <person name="Parra G."/>
            <person name="Lardier G."/>
            <person name="Chapple C."/>
            <person name="McKernan K.J."/>
            <person name="McEwan P."/>
            <person name="Bosak S."/>
            <person name="Kellis M."/>
            <person name="Volff J.-N."/>
            <person name="Guigo R."/>
            <person name="Zody M.C."/>
            <person name="Mesirov J."/>
            <person name="Lindblad-Toh K."/>
            <person name="Birren B."/>
            <person name="Nusbaum C."/>
            <person name="Kahn D."/>
            <person name="Robinson-Rechavi M."/>
            <person name="Laudet V."/>
            <person name="Schachter V."/>
            <person name="Quetier F."/>
            <person name="Saurin W."/>
            <person name="Scarpelli C."/>
            <person name="Wincker P."/>
            <person name="Lander E.S."/>
            <person name="Weissenbach J."/>
            <person name="Roest Crollius H."/>
        </authorList>
    </citation>
    <scope>NUCLEOTIDE SEQUENCE [LARGE SCALE GENOMIC DNA]</scope>
</reference>
<feature type="region of interest" description="Disordered" evidence="2">
    <location>
        <begin position="601"/>
        <end position="620"/>
    </location>
</feature>
<evidence type="ECO:0000256" key="3">
    <source>
        <dbReference type="SAM" id="Phobius"/>
    </source>
</evidence>
<dbReference type="Pfam" id="PF24310">
    <property type="entry name" value="THSD1_D2"/>
    <property type="match status" value="1"/>
</dbReference>
<dbReference type="Pfam" id="PF24306">
    <property type="entry name" value="THSD1_N"/>
    <property type="match status" value="1"/>
</dbReference>
<dbReference type="STRING" id="99883.ENSTNIP00000012852"/>
<dbReference type="PANTHER" id="PTHR16311">
    <property type="entry name" value="THROMBOSPONDIN TYPE I DOMAIN-CONTAINING 1"/>
    <property type="match status" value="1"/>
</dbReference>
<feature type="region of interest" description="Disordered" evidence="2">
    <location>
        <begin position="687"/>
        <end position="740"/>
    </location>
</feature>
<dbReference type="PROSITE" id="PS50092">
    <property type="entry name" value="TSP1"/>
    <property type="match status" value="1"/>
</dbReference>
<dbReference type="InterPro" id="IPR000884">
    <property type="entry name" value="TSP1_rpt"/>
</dbReference>
<evidence type="ECO:0000256" key="1">
    <source>
        <dbReference type="ARBA" id="ARBA00023157"/>
    </source>
</evidence>
<dbReference type="SMART" id="SM00209">
    <property type="entry name" value="TSP1"/>
    <property type="match status" value="1"/>
</dbReference>
<feature type="region of interest" description="Disordered" evidence="2">
    <location>
        <begin position="453"/>
        <end position="472"/>
    </location>
</feature>
<reference evidence="7" key="2">
    <citation type="submission" date="2025-08" db="UniProtKB">
        <authorList>
            <consortium name="Ensembl"/>
        </authorList>
    </citation>
    <scope>IDENTIFICATION</scope>
</reference>
<proteinExistence type="predicted"/>
<dbReference type="PANTHER" id="PTHR16311:SF3">
    <property type="entry name" value="THROMBOSPONDIN TYPE-1 DOMAIN-CONTAINING PROTEIN 1"/>
    <property type="match status" value="1"/>
</dbReference>
<dbReference type="AlphaFoldDB" id="H3CX67"/>
<feature type="transmembrane region" description="Helical" evidence="3">
    <location>
        <begin position="391"/>
        <end position="417"/>
    </location>
</feature>
<feature type="region of interest" description="Disordered" evidence="2">
    <location>
        <begin position="752"/>
        <end position="803"/>
    </location>
</feature>
<dbReference type="InterPro" id="IPR056218">
    <property type="entry name" value="THSD1_D2"/>
</dbReference>
<accession>H3CX67</accession>
<feature type="compositionally biased region" description="Gly residues" evidence="2">
    <location>
        <begin position="703"/>
        <end position="713"/>
    </location>
</feature>
<evidence type="ECO:0000259" key="6">
    <source>
        <dbReference type="Pfam" id="PF24311"/>
    </source>
</evidence>
<dbReference type="FunFam" id="2.20.100.10:FF:000001">
    <property type="entry name" value="semaphorin-5A isoform X1"/>
    <property type="match status" value="1"/>
</dbReference>
<dbReference type="OMA" id="KECMMIQ"/>
<feature type="domain" description="THSD1 third Ig-like" evidence="6">
    <location>
        <begin position="217"/>
        <end position="318"/>
    </location>
</feature>
<evidence type="ECO:0000256" key="2">
    <source>
        <dbReference type="SAM" id="MobiDB-lite"/>
    </source>
</evidence>
<keyword evidence="8" id="KW-1185">Reference proteome</keyword>
<name>H3CX67_TETNG</name>
<feature type="domain" description="THSD1 N-terminal" evidence="4">
    <location>
        <begin position="1"/>
        <end position="83"/>
    </location>
</feature>
<keyword evidence="3" id="KW-1133">Transmembrane helix</keyword>
<organism evidence="7 8">
    <name type="scientific">Tetraodon nigroviridis</name>
    <name type="common">Spotted green pufferfish</name>
    <name type="synonym">Chelonodon nigroviridis</name>
    <dbReference type="NCBI Taxonomy" id="99883"/>
    <lineage>
        <taxon>Eukaryota</taxon>
        <taxon>Metazoa</taxon>
        <taxon>Chordata</taxon>
        <taxon>Craniata</taxon>
        <taxon>Vertebrata</taxon>
        <taxon>Euteleostomi</taxon>
        <taxon>Actinopterygii</taxon>
        <taxon>Neopterygii</taxon>
        <taxon>Teleostei</taxon>
        <taxon>Neoteleostei</taxon>
        <taxon>Acanthomorphata</taxon>
        <taxon>Eupercaria</taxon>
        <taxon>Tetraodontiformes</taxon>
        <taxon>Tetradontoidea</taxon>
        <taxon>Tetraodontidae</taxon>
        <taxon>Tetraodon</taxon>
    </lineage>
</organism>
<dbReference type="SUPFAM" id="SSF82895">
    <property type="entry name" value="TSP-1 type 1 repeat"/>
    <property type="match status" value="1"/>
</dbReference>
<dbReference type="InterPro" id="IPR038877">
    <property type="entry name" value="THSD1"/>
</dbReference>
<keyword evidence="3" id="KW-0812">Transmembrane</keyword>